<dbReference type="EMBL" id="APNK01000003">
    <property type="protein sequence ID" value="KEZ78758.1"/>
    <property type="molecule type" value="Genomic_DNA"/>
</dbReference>
<dbReference type="RefSeq" id="WP_051883004.1">
    <property type="nucleotide sequence ID" value="NZ_APNK01000003.1"/>
</dbReference>
<dbReference type="PANTHER" id="PTHR20883:SF48">
    <property type="entry name" value="ECTOINE DIOXYGENASE"/>
    <property type="match status" value="1"/>
</dbReference>
<reference evidence="2 3" key="1">
    <citation type="submission" date="2013-03" db="EMBL/GenBank/DDBJ databases">
        <title>Salinisphaera hydrothermalis C41B8 Genome Sequencing.</title>
        <authorList>
            <person name="Li C."/>
            <person name="Lai Q."/>
            <person name="Shao Z."/>
        </authorList>
    </citation>
    <scope>NUCLEOTIDE SEQUENCE [LARGE SCALE GENOMIC DNA]</scope>
    <source>
        <strain evidence="2 3">C41B8</strain>
    </source>
</reference>
<dbReference type="GO" id="GO:0005506">
    <property type="term" value="F:iron ion binding"/>
    <property type="evidence" value="ECO:0007669"/>
    <property type="project" value="UniProtKB-ARBA"/>
</dbReference>
<dbReference type="OrthoDB" id="9791262at2"/>
<evidence type="ECO:0000256" key="1">
    <source>
        <dbReference type="ARBA" id="ARBA00001954"/>
    </source>
</evidence>
<dbReference type="PANTHER" id="PTHR20883">
    <property type="entry name" value="PHYTANOYL-COA DIOXYGENASE DOMAIN CONTAINING 1"/>
    <property type="match status" value="1"/>
</dbReference>
<accession>A0A084IPX4</accession>
<dbReference type="Proteomes" id="UP000028302">
    <property type="component" value="Unassembled WGS sequence"/>
</dbReference>
<keyword evidence="2" id="KW-0560">Oxidoreductase</keyword>
<organism evidence="2 3">
    <name type="scientific">Salinisphaera hydrothermalis (strain C41B8)</name>
    <dbReference type="NCBI Taxonomy" id="1304275"/>
    <lineage>
        <taxon>Bacteria</taxon>
        <taxon>Pseudomonadati</taxon>
        <taxon>Pseudomonadota</taxon>
        <taxon>Gammaproteobacteria</taxon>
        <taxon>Salinisphaerales</taxon>
        <taxon>Salinisphaeraceae</taxon>
        <taxon>Salinisphaera</taxon>
    </lineage>
</organism>
<gene>
    <name evidence="2" type="ORF">C41B8_04046</name>
</gene>
<dbReference type="SUPFAM" id="SSF51197">
    <property type="entry name" value="Clavaminate synthase-like"/>
    <property type="match status" value="1"/>
</dbReference>
<dbReference type="Gene3D" id="2.60.120.620">
    <property type="entry name" value="q2cbj1_9rhob like domain"/>
    <property type="match status" value="1"/>
</dbReference>
<proteinExistence type="predicted"/>
<evidence type="ECO:0000313" key="2">
    <source>
        <dbReference type="EMBL" id="KEZ78758.1"/>
    </source>
</evidence>
<keyword evidence="2" id="KW-0223">Dioxygenase</keyword>
<sequence length="268" mass="29540">MNTSNRIALQPQLTPAQSEAFARDGYLIMRRLANAERIAAMRSIALTHLEQAVEPLEYEADVAYPGAPASRSAAGGDTVRRLLDAYERDHWFADWAADERLTAIIAQLLDSAAVWLTPNHHNCVMTKAPAYSSATAWHRDLRYWSFAQPQLINAWLALGDETPDNGCMRLLPGSHRMTIDADRLDEAQFLREDLQANTDLMATAENAELAPGDVLFFHAGVFHAAGANHGDERKMAVVTSYFGRGNAPVAGTRSARRPAIQVREESNA</sequence>
<dbReference type="STRING" id="1304275.C41B8_04046"/>
<comment type="caution">
    <text evidence="2">The sequence shown here is derived from an EMBL/GenBank/DDBJ whole genome shotgun (WGS) entry which is preliminary data.</text>
</comment>
<keyword evidence="3" id="KW-1185">Reference proteome</keyword>
<dbReference type="GO" id="GO:0016706">
    <property type="term" value="F:2-oxoglutarate-dependent dioxygenase activity"/>
    <property type="evidence" value="ECO:0007669"/>
    <property type="project" value="UniProtKB-ARBA"/>
</dbReference>
<protein>
    <submittedName>
        <fullName evidence="2">Phytanoyl-CoA dioxygenase</fullName>
    </submittedName>
</protein>
<dbReference type="eggNOG" id="COG5285">
    <property type="taxonomic scope" value="Bacteria"/>
</dbReference>
<dbReference type="AlphaFoldDB" id="A0A084IPX4"/>
<name>A0A084IPX4_SALHC</name>
<dbReference type="InterPro" id="IPR008775">
    <property type="entry name" value="Phytyl_CoA_dOase-like"/>
</dbReference>
<evidence type="ECO:0000313" key="3">
    <source>
        <dbReference type="Proteomes" id="UP000028302"/>
    </source>
</evidence>
<comment type="cofactor">
    <cofactor evidence="1">
        <name>Fe(2+)</name>
        <dbReference type="ChEBI" id="CHEBI:29033"/>
    </cofactor>
</comment>
<dbReference type="Pfam" id="PF05721">
    <property type="entry name" value="PhyH"/>
    <property type="match status" value="1"/>
</dbReference>